<evidence type="ECO:0000259" key="6">
    <source>
        <dbReference type="Pfam" id="PF01935"/>
    </source>
</evidence>
<comment type="catalytic activity">
    <reaction evidence="2">
        <text>Couples ATP hydrolysis with the unwinding of duplex DNA by translocating in the 3'-5' direction.</text>
        <dbReference type="EC" id="5.6.2.4"/>
    </reaction>
</comment>
<dbReference type="EMBL" id="CP031148">
    <property type="protein sequence ID" value="AXG11674.1"/>
    <property type="molecule type" value="Genomic_DNA"/>
</dbReference>
<dbReference type="RefSeq" id="WP_114606672.1">
    <property type="nucleotide sequence ID" value="NZ_CP031148.1"/>
</dbReference>
<dbReference type="Pfam" id="PF01935">
    <property type="entry name" value="DUF87"/>
    <property type="match status" value="1"/>
</dbReference>
<dbReference type="GO" id="GO:0043138">
    <property type="term" value="F:3'-5' DNA helicase activity"/>
    <property type="evidence" value="ECO:0007669"/>
    <property type="project" value="UniProtKB-EC"/>
</dbReference>
<accession>A0A345EHK2</accession>
<protein>
    <submittedName>
        <fullName evidence="7">DUF87 domain-containing protein</fullName>
    </submittedName>
</protein>
<proteinExistence type="inferred from homology"/>
<feature type="domain" description="Helicase HerA central" evidence="6">
    <location>
        <begin position="30"/>
        <end position="85"/>
    </location>
</feature>
<dbReference type="InterPro" id="IPR027417">
    <property type="entry name" value="P-loop_NTPase"/>
</dbReference>
<dbReference type="Gene3D" id="3.40.50.300">
    <property type="entry name" value="P-loop containing nucleotide triphosphate hydrolases"/>
    <property type="match status" value="2"/>
</dbReference>
<feature type="region of interest" description="Disordered" evidence="5">
    <location>
        <begin position="297"/>
        <end position="367"/>
    </location>
</feature>
<dbReference type="GO" id="GO:0043139">
    <property type="term" value="F:5'-3' DNA helicase activity"/>
    <property type="evidence" value="ECO:0007669"/>
    <property type="project" value="UniProtKB-EC"/>
</dbReference>
<dbReference type="PANTHER" id="PTHR42957:SF1">
    <property type="entry name" value="HELICASE MJ1565-RELATED"/>
    <property type="match status" value="1"/>
</dbReference>
<dbReference type="GeneID" id="37288999"/>
<evidence type="ECO:0000256" key="3">
    <source>
        <dbReference type="ARBA" id="ARBA00048954"/>
    </source>
</evidence>
<dbReference type="Proteomes" id="UP000252985">
    <property type="component" value="Chromosome"/>
</dbReference>
<dbReference type="KEGG" id="haq:DU484_18435"/>
<dbReference type="PANTHER" id="PTHR42957">
    <property type="entry name" value="HELICASE MJ1565-RELATED"/>
    <property type="match status" value="1"/>
</dbReference>
<evidence type="ECO:0000256" key="5">
    <source>
        <dbReference type="SAM" id="MobiDB-lite"/>
    </source>
</evidence>
<comment type="catalytic activity">
    <reaction evidence="4">
        <text>ATP + H2O = ADP + phosphate + H(+)</text>
        <dbReference type="Rhea" id="RHEA:13065"/>
        <dbReference type="ChEBI" id="CHEBI:15377"/>
        <dbReference type="ChEBI" id="CHEBI:15378"/>
        <dbReference type="ChEBI" id="CHEBI:30616"/>
        <dbReference type="ChEBI" id="CHEBI:43474"/>
        <dbReference type="ChEBI" id="CHEBI:456216"/>
        <dbReference type="EC" id="5.6.2.4"/>
    </reaction>
</comment>
<sequence>MNVLGRTEPADAGPVATLGTYRAADGSEGAAVGVDLDRPHSALVVGKRGYGKSHTLGVLAEDAARAAGVAPVVVDPMGEFGGLADGAVPARIVDAPTVPAAAVPADAWPALFDRSATDPVGALLWEAAREAETLDGMVAHVDDADVGTGVGRAARNHLRLADSWGIFDPDGLDAETLLSGAATVLDCSTHPDPAASALVRGVALALYDACVERRPDRLPWLLLDEAHAFFDGVAAPALETVLTRGRTPGVSLVAATQRPGSLPGIAVSQSDLLIAHRLTAVADVEALAGATPTYLTGTLRDRLPTDPGGAVVVDDATESVHGVQVRRRATPHGGADPRASARGGDAETEEESLRSRSVDHGPPARLP</sequence>
<dbReference type="AlphaFoldDB" id="A0A345EHK2"/>
<evidence type="ECO:0000256" key="2">
    <source>
        <dbReference type="ARBA" id="ARBA00034617"/>
    </source>
</evidence>
<dbReference type="InterPro" id="IPR002789">
    <property type="entry name" value="HerA_central"/>
</dbReference>
<dbReference type="InterPro" id="IPR008571">
    <property type="entry name" value="HerA-like"/>
</dbReference>
<comment type="catalytic activity">
    <reaction evidence="3">
        <text>ATP + H2O = ADP + phosphate + H(+)</text>
        <dbReference type="Rhea" id="RHEA:13065"/>
        <dbReference type="ChEBI" id="CHEBI:15377"/>
        <dbReference type="ChEBI" id="CHEBI:15378"/>
        <dbReference type="ChEBI" id="CHEBI:30616"/>
        <dbReference type="ChEBI" id="CHEBI:43474"/>
        <dbReference type="ChEBI" id="CHEBI:456216"/>
        <dbReference type="EC" id="5.6.2.3"/>
    </reaction>
</comment>
<name>A0A345EHK2_9EURY</name>
<evidence type="ECO:0000313" key="7">
    <source>
        <dbReference type="EMBL" id="AXG11674.1"/>
    </source>
</evidence>
<comment type="similarity">
    <text evidence="1">Belongs to the HerA family.</text>
</comment>
<evidence type="ECO:0000256" key="4">
    <source>
        <dbReference type="ARBA" id="ARBA00048988"/>
    </source>
</evidence>
<gene>
    <name evidence="7" type="ORF">DU484_18435</name>
</gene>
<evidence type="ECO:0000313" key="8">
    <source>
        <dbReference type="Proteomes" id="UP000252985"/>
    </source>
</evidence>
<dbReference type="SUPFAM" id="SSF52540">
    <property type="entry name" value="P-loop containing nucleoside triphosphate hydrolases"/>
    <property type="match status" value="1"/>
</dbReference>
<evidence type="ECO:0000256" key="1">
    <source>
        <dbReference type="ARBA" id="ARBA00007816"/>
    </source>
</evidence>
<organism evidence="7 8">
    <name type="scientific">Haloplanus rubicundus</name>
    <dbReference type="NCBI Taxonomy" id="1547898"/>
    <lineage>
        <taxon>Archaea</taxon>
        <taxon>Methanobacteriati</taxon>
        <taxon>Methanobacteriota</taxon>
        <taxon>Stenosarchaea group</taxon>
        <taxon>Halobacteria</taxon>
        <taxon>Halobacteriales</taxon>
        <taxon>Haloferacaceae</taxon>
        <taxon>Haloplanus</taxon>
    </lineage>
</organism>
<reference evidence="7 8" key="1">
    <citation type="submission" date="2018-07" db="EMBL/GenBank/DDBJ databases">
        <title>Genome sequences of Haloplanus sp. CBA1112.</title>
        <authorList>
            <person name="Kim Y.B."/>
            <person name="Roh S.W."/>
        </authorList>
    </citation>
    <scope>NUCLEOTIDE SEQUENCE [LARGE SCALE GENOMIC DNA]</scope>
    <source>
        <strain evidence="7 8">CBA1112</strain>
    </source>
</reference>